<dbReference type="InterPro" id="IPR053221">
    <property type="entry name" value="Burnettramic_acid_biosynth"/>
</dbReference>
<organism evidence="2 3">
    <name type="scientific">Trichomonascus ciferrii</name>
    <dbReference type="NCBI Taxonomy" id="44093"/>
    <lineage>
        <taxon>Eukaryota</taxon>
        <taxon>Fungi</taxon>
        <taxon>Dikarya</taxon>
        <taxon>Ascomycota</taxon>
        <taxon>Saccharomycotina</taxon>
        <taxon>Dipodascomycetes</taxon>
        <taxon>Dipodascales</taxon>
        <taxon>Trichomonascaceae</taxon>
        <taxon>Trichomonascus</taxon>
        <taxon>Trichomonascus ciferrii complex</taxon>
    </lineage>
</organism>
<keyword evidence="3" id="KW-1185">Reference proteome</keyword>
<evidence type="ECO:0000313" key="3">
    <source>
        <dbReference type="Proteomes" id="UP000761534"/>
    </source>
</evidence>
<dbReference type="OrthoDB" id="3068835at2759"/>
<name>A0A642V558_9ASCO</name>
<dbReference type="Proteomes" id="UP000761534">
    <property type="component" value="Unassembled WGS sequence"/>
</dbReference>
<evidence type="ECO:0000313" key="2">
    <source>
        <dbReference type="EMBL" id="KAA8915148.1"/>
    </source>
</evidence>
<sequence length="277" mass="31408">MRASCDDDIEGSPEPEPGPVPRFTVDPIQGLYLDKPVVIPQRVSGQGMPFCRAYTPLLGKYGLTEQPFLGFLDTLNLVNTPQCDAHLLRSVSESLMGIGDELYRLIGTGIQETIKQGERSVDYFLNNMNQTLFQPRKLQVKLVPTTDLIRELGLTERPLMPELTEDQYKLSVQERRMDGIKRHACPIKFDVSPPTQALRDILDAVLSSSTEESDLLRARQEMIDSLNGGSHFQYMIESAQSDEERARWQALWGDHKQPVDREQQIVESINWLIVRPA</sequence>
<comment type="caution">
    <text evidence="2">The sequence shown here is derived from an EMBL/GenBank/DDBJ whole genome shotgun (WGS) entry which is preliminary data.</text>
</comment>
<feature type="region of interest" description="Disordered" evidence="1">
    <location>
        <begin position="1"/>
        <end position="22"/>
    </location>
</feature>
<dbReference type="AlphaFoldDB" id="A0A642V558"/>
<protein>
    <submittedName>
        <fullName evidence="2">Uncharacterized protein</fullName>
    </submittedName>
</protein>
<dbReference type="VEuPathDB" id="FungiDB:TRICI_002693"/>
<accession>A0A642V558</accession>
<dbReference type="PANTHER" id="PTHR38887:SF1">
    <property type="entry name" value="RAS MODIFICATION PROTEIN ERF4"/>
    <property type="match status" value="1"/>
</dbReference>
<dbReference type="PANTHER" id="PTHR38887">
    <property type="entry name" value="CHROMOSOME 21, WHOLE GENOME SHOTGUN SEQUENCE"/>
    <property type="match status" value="1"/>
</dbReference>
<dbReference type="EMBL" id="SWFS01000182">
    <property type="protein sequence ID" value="KAA8915148.1"/>
    <property type="molecule type" value="Genomic_DNA"/>
</dbReference>
<reference evidence="2" key="1">
    <citation type="journal article" date="2019" name="G3 (Bethesda)">
        <title>Genome Assemblies of Two Rare Opportunistic Yeast Pathogens: Diutina rugosa (syn. Candida rugosa) and Trichomonascus ciferrii (syn. Candida ciferrii).</title>
        <authorList>
            <person name="Mixao V."/>
            <person name="Saus E."/>
            <person name="Hansen A.P."/>
            <person name="Lass-Florl C."/>
            <person name="Gabaldon T."/>
        </authorList>
    </citation>
    <scope>NUCLEOTIDE SEQUENCE</scope>
    <source>
        <strain evidence="2">CBS 4856</strain>
    </source>
</reference>
<gene>
    <name evidence="2" type="ORF">TRICI_002693</name>
</gene>
<proteinExistence type="predicted"/>
<feature type="compositionally biased region" description="Acidic residues" evidence="1">
    <location>
        <begin position="1"/>
        <end position="13"/>
    </location>
</feature>
<evidence type="ECO:0000256" key="1">
    <source>
        <dbReference type="SAM" id="MobiDB-lite"/>
    </source>
</evidence>